<keyword evidence="4" id="KW-0067">ATP-binding</keyword>
<evidence type="ECO:0000256" key="3">
    <source>
        <dbReference type="ARBA" id="ARBA00022741"/>
    </source>
</evidence>
<dbReference type="PATRIC" id="fig|1088721.3.peg.4647"/>
<dbReference type="GO" id="GO:0000902">
    <property type="term" value="P:cell morphogenesis"/>
    <property type="evidence" value="ECO:0007669"/>
    <property type="project" value="InterPro"/>
</dbReference>
<dbReference type="AlphaFoldDB" id="G6EK61"/>
<evidence type="ECO:0000313" key="8">
    <source>
        <dbReference type="Proteomes" id="UP000004030"/>
    </source>
</evidence>
<dbReference type="SUPFAM" id="SSF53067">
    <property type="entry name" value="Actin-like ATPase domain"/>
    <property type="match status" value="2"/>
</dbReference>
<dbReference type="InterPro" id="IPR043129">
    <property type="entry name" value="ATPase_NBD"/>
</dbReference>
<protein>
    <submittedName>
        <fullName evidence="7">Cell shape determining protein MreB/Mrl</fullName>
    </submittedName>
</protein>
<dbReference type="GO" id="GO:0005524">
    <property type="term" value="F:ATP binding"/>
    <property type="evidence" value="ECO:0007669"/>
    <property type="project" value="UniProtKB-KW"/>
</dbReference>
<reference evidence="7 8" key="1">
    <citation type="journal article" date="2012" name="J. Bacteriol.">
        <title>Genome sequence of benzo(a)pyrene-degrading bacterium Novosphingobium pentaromativorans US6-1.</title>
        <authorList>
            <person name="Luo Y.R."/>
            <person name="Kang S.G."/>
            <person name="Kim S.J."/>
            <person name="Kim M.R."/>
            <person name="Li N."/>
            <person name="Lee J.H."/>
            <person name="Kwon K.K."/>
        </authorList>
    </citation>
    <scope>NUCLEOTIDE SEQUENCE [LARGE SCALE GENOMIC DNA]</scope>
    <source>
        <strain evidence="7 8">US6-1</strain>
    </source>
</reference>
<evidence type="ECO:0000256" key="5">
    <source>
        <dbReference type="ARBA" id="ARBA00022960"/>
    </source>
</evidence>
<keyword evidence="2" id="KW-0963">Cytoplasm</keyword>
<accession>G6EK61</accession>
<comment type="similarity">
    <text evidence="6">Belongs to the FtsA/MreB family.</text>
</comment>
<evidence type="ECO:0000256" key="1">
    <source>
        <dbReference type="ARBA" id="ARBA00004496"/>
    </source>
</evidence>
<sequence>MFEEPSLCCFADFDSSPHLVAAGAAAAAMVDRTHSNLTVKRPLRRGVLQDIQAATELLRYALLSVLGRQRAGGPSVMIAVPADATQAERSALMTAAREAGLNSVRFINEPYAAAVGAGLPIEKPCGTMIVECGAGTTEAAVISLGALCLTRSRRIGGTSLDQAITDYLHARRKFLVGALTAERIKQDYGAERDAASQDEGTITIKGRNLASERPEALDLPLRELDGVVEKHVMHIVDVIREILNITPPELSRDIHTGGIVLTGGSAVTPLLRRKIREETGLHVTIADDPARCVATGLHRIMQA</sequence>
<dbReference type="GO" id="GO:0008360">
    <property type="term" value="P:regulation of cell shape"/>
    <property type="evidence" value="ECO:0007669"/>
    <property type="project" value="UniProtKB-KW"/>
</dbReference>
<gene>
    <name evidence="7" type="ORF">NSU_4732</name>
</gene>
<dbReference type="GO" id="GO:0005737">
    <property type="term" value="C:cytoplasm"/>
    <property type="evidence" value="ECO:0007669"/>
    <property type="project" value="UniProtKB-SubCell"/>
</dbReference>
<keyword evidence="8" id="KW-1185">Reference proteome</keyword>
<dbReference type="PRINTS" id="PR01652">
    <property type="entry name" value="SHAPEPROTEIN"/>
</dbReference>
<proteinExistence type="inferred from homology"/>
<organism evidence="7 8">
    <name type="scientific">Novosphingobium pentaromativorans US6-1</name>
    <dbReference type="NCBI Taxonomy" id="1088721"/>
    <lineage>
        <taxon>Bacteria</taxon>
        <taxon>Pseudomonadati</taxon>
        <taxon>Pseudomonadota</taxon>
        <taxon>Alphaproteobacteria</taxon>
        <taxon>Sphingomonadales</taxon>
        <taxon>Sphingomonadaceae</taxon>
        <taxon>Novosphingobium</taxon>
    </lineage>
</organism>
<comment type="caution">
    <text evidence="7">The sequence shown here is derived from an EMBL/GenBank/DDBJ whole genome shotgun (WGS) entry which is preliminary data.</text>
</comment>
<dbReference type="Gene3D" id="3.30.420.40">
    <property type="match status" value="3"/>
</dbReference>
<dbReference type="PANTHER" id="PTHR42749">
    <property type="entry name" value="CELL SHAPE-DETERMINING PROTEIN MREB"/>
    <property type="match status" value="1"/>
</dbReference>
<dbReference type="InterPro" id="IPR004753">
    <property type="entry name" value="MreB"/>
</dbReference>
<evidence type="ECO:0000256" key="6">
    <source>
        <dbReference type="ARBA" id="ARBA00023458"/>
    </source>
</evidence>
<name>G6EK61_9SPHN</name>
<dbReference type="InterPro" id="IPR056546">
    <property type="entry name" value="MreB_MamK-like"/>
</dbReference>
<dbReference type="Proteomes" id="UP000004030">
    <property type="component" value="Unassembled WGS sequence"/>
</dbReference>
<comment type="subcellular location">
    <subcellularLocation>
        <location evidence="1">Cytoplasm</location>
    </subcellularLocation>
</comment>
<dbReference type="PANTHER" id="PTHR42749:SF1">
    <property type="entry name" value="CELL SHAPE-DETERMINING PROTEIN MREB"/>
    <property type="match status" value="1"/>
</dbReference>
<evidence type="ECO:0000256" key="4">
    <source>
        <dbReference type="ARBA" id="ARBA00022840"/>
    </source>
</evidence>
<evidence type="ECO:0000256" key="2">
    <source>
        <dbReference type="ARBA" id="ARBA00022490"/>
    </source>
</evidence>
<dbReference type="EMBL" id="AGFM01000088">
    <property type="protein sequence ID" value="EHJ58279.1"/>
    <property type="molecule type" value="Genomic_DNA"/>
</dbReference>
<dbReference type="eggNOG" id="COG1077">
    <property type="taxonomic scope" value="Bacteria"/>
</dbReference>
<keyword evidence="5" id="KW-0133">Cell shape</keyword>
<dbReference type="Pfam" id="PF06723">
    <property type="entry name" value="MreB_Mbl"/>
    <property type="match status" value="1"/>
</dbReference>
<keyword evidence="3" id="KW-0547">Nucleotide-binding</keyword>
<evidence type="ECO:0000313" key="7">
    <source>
        <dbReference type="EMBL" id="EHJ58279.1"/>
    </source>
</evidence>